<protein>
    <submittedName>
        <fullName evidence="1">Uncharacterized protein</fullName>
    </submittedName>
</protein>
<sequence length="261" mass="28548">MRFTSLAACAALAAGLAACNPAPKPPAARPGPLSPAQKQKQLAQLQLEYAGPEQTDSSAYVIYPLVLDKTTGDEDSYSSSSGRYEVKRYWNLAFYNPATRAVHLLDSTRRMAIYGYESAAGEKGAAVSGAVFARYVRGSFQRVDKLLYYSVRTLDYNRDGQLTQADPNYLFISDKAGRGFRQVSPDNYHVVGRQLLPATNQLLLQAQVDANHDLRFDDLDPTVQLVYDLATGGPARAVFPPSVQLGLKKAFQAQWPAPPTP</sequence>
<reference evidence="1" key="1">
    <citation type="submission" date="2023-07" db="EMBL/GenBank/DDBJ databases">
        <authorList>
            <person name="Kim M.K."/>
        </authorList>
    </citation>
    <scope>NUCLEOTIDE SEQUENCE</scope>
    <source>
        <strain evidence="1">M29</strain>
    </source>
</reference>
<evidence type="ECO:0000313" key="1">
    <source>
        <dbReference type="EMBL" id="MDO7847186.1"/>
    </source>
</evidence>
<keyword evidence="2" id="KW-1185">Reference proteome</keyword>
<dbReference type="PROSITE" id="PS51257">
    <property type="entry name" value="PROKAR_LIPOPROTEIN"/>
    <property type="match status" value="1"/>
</dbReference>
<dbReference type="Proteomes" id="UP001167796">
    <property type="component" value="Unassembled WGS sequence"/>
</dbReference>
<dbReference type="EMBL" id="JAUQSX010000006">
    <property type="protein sequence ID" value="MDO7847186.1"/>
    <property type="molecule type" value="Genomic_DNA"/>
</dbReference>
<comment type="caution">
    <text evidence="1">The sequence shown here is derived from an EMBL/GenBank/DDBJ whole genome shotgun (WGS) entry which is preliminary data.</text>
</comment>
<gene>
    <name evidence="1" type="ORF">Q5H92_12510</name>
</gene>
<evidence type="ECO:0000313" key="2">
    <source>
        <dbReference type="Proteomes" id="UP001167796"/>
    </source>
</evidence>
<dbReference type="RefSeq" id="WP_305011866.1">
    <property type="nucleotide sequence ID" value="NZ_JAUQSX010000006.1"/>
</dbReference>
<proteinExistence type="predicted"/>
<name>A0ABT9ABH3_9BACT</name>
<accession>A0ABT9ABH3</accession>
<organism evidence="1 2">
    <name type="scientific">Hymenobacter mellowenesis</name>
    <dbReference type="NCBI Taxonomy" id="3063995"/>
    <lineage>
        <taxon>Bacteria</taxon>
        <taxon>Pseudomonadati</taxon>
        <taxon>Bacteroidota</taxon>
        <taxon>Cytophagia</taxon>
        <taxon>Cytophagales</taxon>
        <taxon>Hymenobacteraceae</taxon>
        <taxon>Hymenobacter</taxon>
    </lineage>
</organism>